<sequence>MCNSNSKCEGACVAAQGNEAWSRLMKKYVAGRTQRAGKGACGTLCNAVGESVAVTVINEICGFLVHENNEEWGLG</sequence>
<organism evidence="1 2">
    <name type="scientific">Sphenostylis stenocarpa</name>
    <dbReference type="NCBI Taxonomy" id="92480"/>
    <lineage>
        <taxon>Eukaryota</taxon>
        <taxon>Viridiplantae</taxon>
        <taxon>Streptophyta</taxon>
        <taxon>Embryophyta</taxon>
        <taxon>Tracheophyta</taxon>
        <taxon>Spermatophyta</taxon>
        <taxon>Magnoliopsida</taxon>
        <taxon>eudicotyledons</taxon>
        <taxon>Gunneridae</taxon>
        <taxon>Pentapetalae</taxon>
        <taxon>rosids</taxon>
        <taxon>fabids</taxon>
        <taxon>Fabales</taxon>
        <taxon>Fabaceae</taxon>
        <taxon>Papilionoideae</taxon>
        <taxon>50 kb inversion clade</taxon>
        <taxon>NPAAA clade</taxon>
        <taxon>indigoferoid/millettioid clade</taxon>
        <taxon>Phaseoleae</taxon>
        <taxon>Sphenostylis</taxon>
    </lineage>
</organism>
<gene>
    <name evidence="1" type="ORF">AYBTSS11_LOCUS25620</name>
</gene>
<dbReference type="AlphaFoldDB" id="A0AA86SVF9"/>
<name>A0AA86SVF9_9FABA</name>
<dbReference type="EMBL" id="OY731406">
    <property type="protein sequence ID" value="CAJ1973556.1"/>
    <property type="molecule type" value="Genomic_DNA"/>
</dbReference>
<accession>A0AA86SVF9</accession>
<protein>
    <submittedName>
        <fullName evidence="1">Uncharacterized protein</fullName>
    </submittedName>
</protein>
<reference evidence="1" key="1">
    <citation type="submission" date="2023-10" db="EMBL/GenBank/DDBJ databases">
        <authorList>
            <person name="Domelevo Entfellner J.-B."/>
        </authorList>
    </citation>
    <scope>NUCLEOTIDE SEQUENCE</scope>
</reference>
<dbReference type="Gramene" id="rna-AYBTSS11_LOCUS25620">
    <property type="protein sequence ID" value="CAJ1973556.1"/>
    <property type="gene ID" value="gene-AYBTSS11_LOCUS25620"/>
</dbReference>
<proteinExistence type="predicted"/>
<dbReference type="Proteomes" id="UP001189624">
    <property type="component" value="Chromosome 9"/>
</dbReference>
<keyword evidence="2" id="KW-1185">Reference proteome</keyword>
<evidence type="ECO:0000313" key="1">
    <source>
        <dbReference type="EMBL" id="CAJ1973556.1"/>
    </source>
</evidence>
<evidence type="ECO:0000313" key="2">
    <source>
        <dbReference type="Proteomes" id="UP001189624"/>
    </source>
</evidence>